<dbReference type="EMBL" id="CP117411">
    <property type="protein sequence ID" value="WCT72475.1"/>
    <property type="molecule type" value="Genomic_DNA"/>
</dbReference>
<feature type="compositionally biased region" description="Pro residues" evidence="1">
    <location>
        <begin position="81"/>
        <end position="105"/>
    </location>
</feature>
<proteinExistence type="predicted"/>
<reference evidence="3 4" key="1">
    <citation type="submission" date="2023-02" db="EMBL/GenBank/DDBJ databases">
        <title>Genome sequence of Sphingomonas naphthae.</title>
        <authorList>
            <person name="Kim S."/>
            <person name="Heo J."/>
            <person name="Kwon S.-W."/>
        </authorList>
    </citation>
    <scope>NUCLEOTIDE SEQUENCE [LARGE SCALE GENOMIC DNA]</scope>
    <source>
        <strain evidence="3 4">KACC 18716</strain>
    </source>
</reference>
<dbReference type="Gene3D" id="3.30.1150.10">
    <property type="match status" value="1"/>
</dbReference>
<keyword evidence="2" id="KW-0812">Transmembrane</keyword>
<feature type="compositionally biased region" description="Low complexity" evidence="1">
    <location>
        <begin position="56"/>
        <end position="69"/>
    </location>
</feature>
<evidence type="ECO:0008006" key="5">
    <source>
        <dbReference type="Google" id="ProtNLM"/>
    </source>
</evidence>
<feature type="compositionally biased region" description="Basic and acidic residues" evidence="1">
    <location>
        <begin position="106"/>
        <end position="123"/>
    </location>
</feature>
<feature type="transmembrane region" description="Helical" evidence="2">
    <location>
        <begin position="6"/>
        <end position="28"/>
    </location>
</feature>
<protein>
    <recommendedName>
        <fullName evidence="5">Cell envelope biogenesis protein TolA</fullName>
    </recommendedName>
</protein>
<name>A0ABY7TJ85_9SPHN</name>
<accession>A0ABY7TJ85</accession>
<keyword evidence="4" id="KW-1185">Reference proteome</keyword>
<keyword evidence="2" id="KW-1133">Transmembrane helix</keyword>
<feature type="region of interest" description="Disordered" evidence="1">
    <location>
        <begin position="56"/>
        <end position="137"/>
    </location>
</feature>
<evidence type="ECO:0000256" key="2">
    <source>
        <dbReference type="SAM" id="Phobius"/>
    </source>
</evidence>
<organism evidence="3 4">
    <name type="scientific">Sphingomonas naphthae</name>
    <dbReference type="NCBI Taxonomy" id="1813468"/>
    <lineage>
        <taxon>Bacteria</taxon>
        <taxon>Pseudomonadati</taxon>
        <taxon>Pseudomonadota</taxon>
        <taxon>Alphaproteobacteria</taxon>
        <taxon>Sphingomonadales</taxon>
        <taxon>Sphingomonadaceae</taxon>
        <taxon>Sphingomonas</taxon>
    </lineage>
</organism>
<evidence type="ECO:0000256" key="1">
    <source>
        <dbReference type="SAM" id="MobiDB-lite"/>
    </source>
</evidence>
<dbReference type="PRINTS" id="PR01217">
    <property type="entry name" value="PRICHEXTENSN"/>
</dbReference>
<gene>
    <name evidence="3" type="ORF">PQ455_12620</name>
</gene>
<evidence type="ECO:0000313" key="4">
    <source>
        <dbReference type="Proteomes" id="UP001220395"/>
    </source>
</evidence>
<dbReference type="RefSeq" id="WP_273686436.1">
    <property type="nucleotide sequence ID" value="NZ_CP117411.1"/>
</dbReference>
<sequence length="293" mass="30844">MDKADRLGFGVAITAHVVVLAALSFGLLARPRPIPKAMDTMDVQLTDLVGLRSTAPVVSTEEASSSEAPEIGKAEEAAPAAPEPVPTPPAPKPTPPPPAPPSKTPPKPEPKPVAEKPAPEKAKPTPPAKSRTPLDDSFLKSVRAEARREGGSGKAEKTTGSRLGKDFLKDVVQNGRGKADAPRAAVGQAAMNGLGAAIKRQVQPCYERKGLVGPGGERIRTVLRLRFNPDGTLEARPTVSEQTGLDEQNGRYAKRAAEVAIAAVMECTPLKLPAELYKGGWEDIEPTFSQIGN</sequence>
<dbReference type="Proteomes" id="UP001220395">
    <property type="component" value="Chromosome"/>
</dbReference>
<keyword evidence="2" id="KW-0472">Membrane</keyword>
<evidence type="ECO:0000313" key="3">
    <source>
        <dbReference type="EMBL" id="WCT72475.1"/>
    </source>
</evidence>